<dbReference type="AlphaFoldDB" id="C6BVW5"/>
<dbReference type="HOGENOM" id="CLU_1802986_0_0_7"/>
<evidence type="ECO:0000313" key="1">
    <source>
        <dbReference type="EMBL" id="ACS80168.1"/>
    </source>
</evidence>
<dbReference type="Proteomes" id="UP000002601">
    <property type="component" value="Chromosome"/>
</dbReference>
<dbReference type="KEGG" id="dsa:Desal_2108"/>
<sequence>MSNLEEAVESAGGATATKAKAEQISEILFTVFDIEDDNGDYFICNSRDAENKNNIGSLWYMSDKGISEAKKFNKQDNIDYIKNENFIYTNIKSKNYDFKNAEDNSYLEINIGKTEDIAAQITAAGKNCDRLFKIYNKHIKNNI</sequence>
<proteinExistence type="predicted"/>
<accession>C6BVW5</accession>
<dbReference type="EMBL" id="CP001649">
    <property type="protein sequence ID" value="ACS80168.1"/>
    <property type="molecule type" value="Genomic_DNA"/>
</dbReference>
<gene>
    <name evidence="1" type="ordered locus">Desal_2108</name>
</gene>
<dbReference type="STRING" id="526222.Desal_2108"/>
<name>C6BVW5_MARSD</name>
<evidence type="ECO:0000313" key="2">
    <source>
        <dbReference type="Proteomes" id="UP000002601"/>
    </source>
</evidence>
<reference evidence="1 2" key="1">
    <citation type="submission" date="2009-06" db="EMBL/GenBank/DDBJ databases">
        <title>Complete sequence of Desulfovibrio salexigens DSM 2638.</title>
        <authorList>
            <consortium name="US DOE Joint Genome Institute"/>
            <person name="Lucas S."/>
            <person name="Copeland A."/>
            <person name="Lapidus A."/>
            <person name="Glavina del Rio T."/>
            <person name="Tice H."/>
            <person name="Bruce D."/>
            <person name="Goodwin L."/>
            <person name="Pitluck S."/>
            <person name="Munk A.C."/>
            <person name="Brettin T."/>
            <person name="Detter J.C."/>
            <person name="Han C."/>
            <person name="Tapia R."/>
            <person name="Larimer F."/>
            <person name="Land M."/>
            <person name="Hauser L."/>
            <person name="Kyrpides N."/>
            <person name="Anderson I."/>
            <person name="Wall J.D."/>
            <person name="Arkin A.P."/>
            <person name="Dehal P."/>
            <person name="Chivian D."/>
            <person name="Giles B."/>
            <person name="Hazen T.C."/>
        </authorList>
    </citation>
    <scope>NUCLEOTIDE SEQUENCE [LARGE SCALE GENOMIC DNA]</scope>
    <source>
        <strain evidence="2">ATCC 14822 / DSM 2638 / NCIMB 8403 / VKM B-1763</strain>
    </source>
</reference>
<dbReference type="RefSeq" id="WP_015851984.1">
    <property type="nucleotide sequence ID" value="NC_012881.1"/>
</dbReference>
<organism evidence="1 2">
    <name type="scientific">Maridesulfovibrio salexigens (strain ATCC 14822 / DSM 2638 / NCIMB 8403 / VKM B-1763)</name>
    <name type="common">Desulfovibrio salexigens</name>
    <dbReference type="NCBI Taxonomy" id="526222"/>
    <lineage>
        <taxon>Bacteria</taxon>
        <taxon>Pseudomonadati</taxon>
        <taxon>Thermodesulfobacteriota</taxon>
        <taxon>Desulfovibrionia</taxon>
        <taxon>Desulfovibrionales</taxon>
        <taxon>Desulfovibrionaceae</taxon>
        <taxon>Maridesulfovibrio</taxon>
    </lineage>
</organism>
<protein>
    <submittedName>
        <fullName evidence="1">Uncharacterized protein</fullName>
    </submittedName>
</protein>
<keyword evidence="2" id="KW-1185">Reference proteome</keyword>